<proteinExistence type="inferred from homology"/>
<keyword evidence="3" id="KW-0464">Manganese</keyword>
<dbReference type="InterPro" id="IPR002480">
    <property type="entry name" value="DAHP_synth_2"/>
</dbReference>
<keyword evidence="3" id="KW-0170">Cobalt</keyword>
<dbReference type="InterPro" id="IPR013785">
    <property type="entry name" value="Aldolase_TIM"/>
</dbReference>
<feature type="binding site" evidence="3">
    <location>
        <position position="95"/>
    </location>
    <ligand>
        <name>Mn(2+)</name>
        <dbReference type="ChEBI" id="CHEBI:29035"/>
    </ligand>
</feature>
<dbReference type="KEGG" id="spii:G7077_04720"/>
<name>A0A6G7YT73_9SPHN</name>
<feature type="binding site" evidence="3">
    <location>
        <position position="134"/>
    </location>
    <ligand>
        <name>phosphoenolpyruvate</name>
        <dbReference type="ChEBI" id="CHEBI:58702"/>
    </ligand>
</feature>
<evidence type="ECO:0000313" key="6">
    <source>
        <dbReference type="EMBL" id="QIK79945.1"/>
    </source>
</evidence>
<accession>A0A6G7YT73</accession>
<feature type="binding site" evidence="3">
    <location>
        <position position="387"/>
    </location>
    <ligand>
        <name>Mn(2+)</name>
        <dbReference type="ChEBI" id="CHEBI:29035"/>
    </ligand>
</feature>
<dbReference type="EC" id="2.5.1.54" evidence="4"/>
<feature type="binding site" evidence="3">
    <location>
        <position position="417"/>
    </location>
    <ligand>
        <name>Mn(2+)</name>
        <dbReference type="ChEBI" id="CHEBI:29035"/>
    </ligand>
</feature>
<keyword evidence="7" id="KW-1185">Reference proteome</keyword>
<keyword evidence="2 4" id="KW-0808">Transferase</keyword>
<comment type="cofactor">
    <cofactor evidence="3">
        <name>Mn(2+)</name>
        <dbReference type="ChEBI" id="CHEBI:29035"/>
    </cofactor>
    <cofactor evidence="3">
        <name>Co(2+)</name>
        <dbReference type="ChEBI" id="CHEBI:48828"/>
    </cofactor>
    <cofactor evidence="3">
        <name>Cd(2+)</name>
        <dbReference type="ChEBI" id="CHEBI:48775"/>
    </cofactor>
    <text evidence="3">Binds 1 divalent cation per subunit. The enzyme is active with manganese, cobalt or cadmium ions.</text>
</comment>
<dbReference type="EMBL" id="CP049869">
    <property type="protein sequence ID" value="QIK79945.1"/>
    <property type="molecule type" value="Genomic_DNA"/>
</dbReference>
<evidence type="ECO:0000313" key="7">
    <source>
        <dbReference type="Proteomes" id="UP000503222"/>
    </source>
</evidence>
<organism evidence="6 7">
    <name type="scientific">Sphingomonas piscis</name>
    <dbReference type="NCBI Taxonomy" id="2714943"/>
    <lineage>
        <taxon>Bacteria</taxon>
        <taxon>Pseudomonadati</taxon>
        <taxon>Pseudomonadota</taxon>
        <taxon>Alphaproteobacteria</taxon>
        <taxon>Sphingomonadales</taxon>
        <taxon>Sphingomonadaceae</taxon>
        <taxon>Sphingomonas</taxon>
    </lineage>
</organism>
<dbReference type="AlphaFoldDB" id="A0A6G7YT73"/>
<dbReference type="GO" id="GO:0003849">
    <property type="term" value="F:3-deoxy-7-phosphoheptulonate synthase activity"/>
    <property type="evidence" value="ECO:0007669"/>
    <property type="project" value="UniProtKB-EC"/>
</dbReference>
<comment type="similarity">
    <text evidence="1 4">Belongs to the class-II DAHP synthase family.</text>
</comment>
<evidence type="ECO:0000256" key="4">
    <source>
        <dbReference type="RuleBase" id="RU363071"/>
    </source>
</evidence>
<gene>
    <name evidence="6" type="ORF">G7077_04720</name>
</gene>
<reference evidence="6 7" key="1">
    <citation type="submission" date="2020-03" db="EMBL/GenBank/DDBJ databases">
        <title>Sphingomonas sp. nov., isolated from fish.</title>
        <authorList>
            <person name="Hyun D.-W."/>
            <person name="Bae J.-W."/>
        </authorList>
    </citation>
    <scope>NUCLEOTIDE SEQUENCE [LARGE SCALE GENOMIC DNA]</scope>
    <source>
        <strain evidence="6 7">HDW15B</strain>
    </source>
</reference>
<evidence type="ECO:0000256" key="2">
    <source>
        <dbReference type="ARBA" id="ARBA00022679"/>
    </source>
</evidence>
<comment type="catalytic activity">
    <reaction evidence="4">
        <text>D-erythrose 4-phosphate + phosphoenolpyruvate + H2O = 7-phospho-2-dehydro-3-deoxy-D-arabino-heptonate + phosphate</text>
        <dbReference type="Rhea" id="RHEA:14717"/>
        <dbReference type="ChEBI" id="CHEBI:15377"/>
        <dbReference type="ChEBI" id="CHEBI:16897"/>
        <dbReference type="ChEBI" id="CHEBI:43474"/>
        <dbReference type="ChEBI" id="CHEBI:58394"/>
        <dbReference type="ChEBI" id="CHEBI:58702"/>
        <dbReference type="EC" id="2.5.1.54"/>
    </reaction>
</comment>
<dbReference type="SUPFAM" id="SSF51569">
    <property type="entry name" value="Aldolase"/>
    <property type="match status" value="1"/>
</dbReference>
<feature type="binding site" evidence="3">
    <location>
        <position position="283"/>
    </location>
    <ligand>
        <name>phosphoenolpyruvate</name>
        <dbReference type="ChEBI" id="CHEBI:58702"/>
    </ligand>
</feature>
<sequence>MAYAFGRVADEDVDPFVHGSQDEEAQVGGSWTPHQWRDRPAAQLPDYPDSAAAERIEKRLAAAPALVSVADIQHLKAQLAQVSARRSFLLQGGDCAESFAEFGADKVRTTFNLLLRMGAMVQAESGTNVVHLARIAGQFAKPRSATTETRGEVTLPSYRGDAVNGPAFTEKDRVPDPKRLLEAHRQAEVTVQLLAAYAEASYADLRRIHNEAGLSAPLRPVSMFTSHEALLLNYEEAFTRFDPATESWWATTGHFLWLGDRTRQVDGAHVEYARGIANPIGLKCGPSLSPDELNRLIDILDPNNQPGRLTLIGRFGAGKVEEHLPTLLKVTKDRGSNAIWSIDPMHGNTRSAGAHKTRMLADIVKEISAFFAITRAEGAHPGGVHLEMTGGHVTECLGGSVQVEEADLPLRYLTHCDPRLNEQQALDVAHELAGLVANKAGDSACVA</sequence>
<dbReference type="Gene3D" id="3.20.20.70">
    <property type="entry name" value="Aldolase class I"/>
    <property type="match status" value="1"/>
</dbReference>
<dbReference type="Pfam" id="PF01474">
    <property type="entry name" value="DAHP_synth_2"/>
    <property type="match status" value="2"/>
</dbReference>
<evidence type="ECO:0000256" key="3">
    <source>
        <dbReference type="PIRSR" id="PIRSR602480-1"/>
    </source>
</evidence>
<dbReference type="PANTHER" id="PTHR21337:SF0">
    <property type="entry name" value="PHOSPHO-2-DEHYDRO-3-DEOXYHEPTONATE ALDOLASE"/>
    <property type="match status" value="1"/>
</dbReference>
<dbReference type="GO" id="GO:0009073">
    <property type="term" value="P:aromatic amino acid family biosynthetic process"/>
    <property type="evidence" value="ECO:0007669"/>
    <property type="project" value="InterPro"/>
</dbReference>
<feature type="binding site" evidence="3">
    <location>
        <position position="346"/>
    </location>
    <ligand>
        <name>Mn(2+)</name>
        <dbReference type="ChEBI" id="CHEBI:29035"/>
    </ligand>
</feature>
<keyword evidence="3" id="KW-0104">Cadmium</keyword>
<evidence type="ECO:0000256" key="5">
    <source>
        <dbReference type="SAM" id="MobiDB-lite"/>
    </source>
</evidence>
<dbReference type="Proteomes" id="UP000503222">
    <property type="component" value="Chromosome"/>
</dbReference>
<feature type="region of interest" description="Disordered" evidence="5">
    <location>
        <begin position="15"/>
        <end position="35"/>
    </location>
</feature>
<protein>
    <recommendedName>
        <fullName evidence="4">Phospho-2-dehydro-3-deoxyheptonate aldolase</fullName>
        <ecNumber evidence="4">2.5.1.54</ecNumber>
    </recommendedName>
</protein>
<feature type="binding site" evidence="3">
    <location>
        <position position="314"/>
    </location>
    <ligand>
        <name>phosphoenolpyruvate</name>
        <dbReference type="ChEBI" id="CHEBI:58702"/>
    </ligand>
</feature>
<evidence type="ECO:0000256" key="1">
    <source>
        <dbReference type="ARBA" id="ARBA00008911"/>
    </source>
</evidence>
<dbReference type="PANTHER" id="PTHR21337">
    <property type="entry name" value="PHOSPHO-2-DEHYDRO-3-DEOXYHEPTONATE ALDOLASE 1, 2"/>
    <property type="match status" value="1"/>
</dbReference>